<feature type="domain" description="IF rod" evidence="4">
    <location>
        <begin position="26"/>
        <end position="268"/>
    </location>
</feature>
<dbReference type="GO" id="GO:0005200">
    <property type="term" value="F:structural constituent of cytoskeleton"/>
    <property type="evidence" value="ECO:0007669"/>
    <property type="project" value="TreeGrafter"/>
</dbReference>
<feature type="region of interest" description="Disordered" evidence="3">
    <location>
        <begin position="1"/>
        <end position="30"/>
    </location>
</feature>
<sequence length="268" mass="31995">MDGGSGNAGALAEAGAKQIQESRHNEKKSMQDLNSRFANYIEKNRFLEAQLKSVEQRLKDLQNKWGKETEVVKQMYESELKEAKDLYNDVEKEKARIEMKIQSLEDQISEYRRRLDDLEKLRAQDKDTINRQNQQLADYESELNMLRRRVNGLEQDLAYEKGEHQRLQDELFKTIQERDAERLNNIDLQNQMQALQEEMEFLKNLHEQEMKEMQALIGQDNYKDNRKFWEGEMSNAIRELQNEFDRRLDHQNQQMQSYYQMKCLSTIG</sequence>
<keyword evidence="1" id="KW-0403">Intermediate filament</keyword>
<dbReference type="GO" id="GO:0005652">
    <property type="term" value="C:nuclear lamina"/>
    <property type="evidence" value="ECO:0007669"/>
    <property type="project" value="TreeGrafter"/>
</dbReference>
<keyword evidence="2" id="KW-0175">Coiled coil</keyword>
<name>A0A7J7K8K5_BUGNE</name>
<organism evidence="5 6">
    <name type="scientific">Bugula neritina</name>
    <name type="common">Brown bryozoan</name>
    <name type="synonym">Sertularia neritina</name>
    <dbReference type="NCBI Taxonomy" id="10212"/>
    <lineage>
        <taxon>Eukaryota</taxon>
        <taxon>Metazoa</taxon>
        <taxon>Spiralia</taxon>
        <taxon>Lophotrochozoa</taxon>
        <taxon>Bryozoa</taxon>
        <taxon>Gymnolaemata</taxon>
        <taxon>Cheilostomatida</taxon>
        <taxon>Flustrina</taxon>
        <taxon>Buguloidea</taxon>
        <taxon>Bugulidae</taxon>
        <taxon>Bugula</taxon>
    </lineage>
</organism>
<dbReference type="GO" id="GO:0090435">
    <property type="term" value="P:protein localization to nuclear envelope"/>
    <property type="evidence" value="ECO:0007669"/>
    <property type="project" value="TreeGrafter"/>
</dbReference>
<dbReference type="AlphaFoldDB" id="A0A7J7K8K5"/>
<evidence type="ECO:0000256" key="1">
    <source>
        <dbReference type="ARBA" id="ARBA00022754"/>
    </source>
</evidence>
<dbReference type="PANTHER" id="PTHR45721">
    <property type="entry name" value="LAMIN DM0-RELATED"/>
    <property type="match status" value="1"/>
</dbReference>
<dbReference type="GO" id="GO:0007097">
    <property type="term" value="P:nuclear migration"/>
    <property type="evidence" value="ECO:0007669"/>
    <property type="project" value="TreeGrafter"/>
</dbReference>
<dbReference type="SUPFAM" id="SSF57997">
    <property type="entry name" value="Tropomyosin"/>
    <property type="match status" value="1"/>
</dbReference>
<feature type="compositionally biased region" description="Basic and acidic residues" evidence="3">
    <location>
        <begin position="20"/>
        <end position="30"/>
    </location>
</feature>
<dbReference type="InterPro" id="IPR039008">
    <property type="entry name" value="IF_rod_dom"/>
</dbReference>
<keyword evidence="6" id="KW-1185">Reference proteome</keyword>
<dbReference type="SUPFAM" id="SSF64593">
    <property type="entry name" value="Intermediate filament protein, coiled coil region"/>
    <property type="match status" value="1"/>
</dbReference>
<dbReference type="GO" id="GO:0051664">
    <property type="term" value="P:nuclear pore localization"/>
    <property type="evidence" value="ECO:0007669"/>
    <property type="project" value="TreeGrafter"/>
</dbReference>
<dbReference type="GO" id="GO:0031507">
    <property type="term" value="P:heterochromatin formation"/>
    <property type="evidence" value="ECO:0007669"/>
    <property type="project" value="TreeGrafter"/>
</dbReference>
<dbReference type="PANTHER" id="PTHR45721:SF12">
    <property type="entry name" value="INTERMEDIATE FILAMENT PROTEIN IFA-1"/>
    <property type="match status" value="1"/>
</dbReference>
<evidence type="ECO:0000256" key="3">
    <source>
        <dbReference type="SAM" id="MobiDB-lite"/>
    </source>
</evidence>
<evidence type="ECO:0000313" key="5">
    <source>
        <dbReference type="EMBL" id="KAF6034563.1"/>
    </source>
</evidence>
<evidence type="ECO:0000259" key="4">
    <source>
        <dbReference type="PROSITE" id="PS51842"/>
    </source>
</evidence>
<dbReference type="Gene3D" id="1.20.5.1160">
    <property type="entry name" value="Vasodilator-stimulated phosphoprotein"/>
    <property type="match status" value="2"/>
</dbReference>
<gene>
    <name evidence="5" type="ORF">EB796_007128</name>
</gene>
<dbReference type="EMBL" id="VXIV02001045">
    <property type="protein sequence ID" value="KAF6034563.1"/>
    <property type="molecule type" value="Genomic_DNA"/>
</dbReference>
<proteinExistence type="predicted"/>
<reference evidence="5" key="1">
    <citation type="submission" date="2020-06" db="EMBL/GenBank/DDBJ databases">
        <title>Draft genome of Bugula neritina, a colonial animal packing powerful symbionts and potential medicines.</title>
        <authorList>
            <person name="Rayko M."/>
        </authorList>
    </citation>
    <scope>NUCLEOTIDE SEQUENCE [LARGE SCALE GENOMIC DNA]</scope>
    <source>
        <strain evidence="5">Kwan_BN1</strain>
    </source>
</reference>
<accession>A0A7J7K8K5</accession>
<comment type="caution">
    <text evidence="5">The sequence shown here is derived from an EMBL/GenBank/DDBJ whole genome shotgun (WGS) entry which is preliminary data.</text>
</comment>
<evidence type="ECO:0000256" key="2">
    <source>
        <dbReference type="ARBA" id="ARBA00023054"/>
    </source>
</evidence>
<dbReference type="GO" id="GO:0006998">
    <property type="term" value="P:nuclear envelope organization"/>
    <property type="evidence" value="ECO:0007669"/>
    <property type="project" value="TreeGrafter"/>
</dbReference>
<dbReference type="GO" id="GO:0005882">
    <property type="term" value="C:intermediate filament"/>
    <property type="evidence" value="ECO:0007669"/>
    <property type="project" value="UniProtKB-KW"/>
</dbReference>
<dbReference type="Proteomes" id="UP000593567">
    <property type="component" value="Unassembled WGS sequence"/>
</dbReference>
<dbReference type="OrthoDB" id="2441647at2759"/>
<protein>
    <recommendedName>
        <fullName evidence="4">IF rod domain-containing protein</fullName>
    </recommendedName>
</protein>
<evidence type="ECO:0000313" key="6">
    <source>
        <dbReference type="Proteomes" id="UP000593567"/>
    </source>
</evidence>
<dbReference type="PROSITE" id="PS51842">
    <property type="entry name" value="IF_ROD_2"/>
    <property type="match status" value="1"/>
</dbReference>
<dbReference type="Pfam" id="PF00038">
    <property type="entry name" value="Filament"/>
    <property type="match status" value="1"/>
</dbReference>